<sequence length="303" mass="35372">VRRQLARSRPQPGHRPRQARDGGDAQGRSDHGRGRRRAGEDRGGRRRRRGHGPRAGARRHPSRRRRRPHERPRHDRRHPGRRLHPGDGQGAHRPLRRGPGAAGDRRGLRRRVRGADPRRLRPPHRQACVHRAVRLRRDQPRRGAASHRRGRGHDPQQGRGRHRRRQPGHHPHPHDPRRDQAADRDGRDRAVRGRQADERPGRPGARDGIAGSPARRAVHSRRCRHPRRRGHDDAARRRRRLHRQRHLQERRPGTACARLRRGDGLLPGRRAHRQGQPRPRRGHGRHLRRLPRRRRAARHPGLV</sequence>
<feature type="non-terminal residue" evidence="2">
    <location>
        <position position="1"/>
    </location>
</feature>
<feature type="compositionally biased region" description="Basic and acidic residues" evidence="1">
    <location>
        <begin position="18"/>
        <end position="43"/>
    </location>
</feature>
<feature type="compositionally biased region" description="Basic residues" evidence="1">
    <location>
        <begin position="44"/>
        <end position="83"/>
    </location>
</feature>
<feature type="compositionally biased region" description="Basic residues" evidence="1">
    <location>
        <begin position="236"/>
        <end position="245"/>
    </location>
</feature>
<accession>A0A6J4LIC2</accession>
<evidence type="ECO:0000256" key="1">
    <source>
        <dbReference type="SAM" id="MobiDB-lite"/>
    </source>
</evidence>
<feature type="compositionally biased region" description="Basic and acidic residues" evidence="1">
    <location>
        <begin position="173"/>
        <end position="205"/>
    </location>
</feature>
<reference evidence="2" key="1">
    <citation type="submission" date="2020-02" db="EMBL/GenBank/DDBJ databases">
        <authorList>
            <person name="Meier V. D."/>
        </authorList>
    </citation>
    <scope>NUCLEOTIDE SEQUENCE</scope>
    <source>
        <strain evidence="2">AVDCRST_MAG07</strain>
    </source>
</reference>
<feature type="compositionally biased region" description="Basic residues" evidence="1">
    <location>
        <begin position="269"/>
        <end position="303"/>
    </location>
</feature>
<proteinExistence type="predicted"/>
<evidence type="ECO:0000313" key="2">
    <source>
        <dbReference type="EMBL" id="CAA9332585.1"/>
    </source>
</evidence>
<dbReference type="AlphaFoldDB" id="A0A6J4LIC2"/>
<feature type="compositionally biased region" description="Basic residues" evidence="1">
    <location>
        <begin position="216"/>
        <end position="229"/>
    </location>
</feature>
<protein>
    <submittedName>
        <fullName evidence="2">Pyridoxal 5'-phosphate synthase (Glutamine hydrolyzing), synthase subunit</fullName>
        <ecNumber evidence="2">4.3.3.6</ecNumber>
    </submittedName>
</protein>
<gene>
    <name evidence="2" type="ORF">AVDCRST_MAG07-1849</name>
</gene>
<feature type="compositionally biased region" description="Basic residues" evidence="1">
    <location>
        <begin position="159"/>
        <end position="172"/>
    </location>
</feature>
<organism evidence="2">
    <name type="scientific">uncultured Frankineae bacterium</name>
    <dbReference type="NCBI Taxonomy" id="437475"/>
    <lineage>
        <taxon>Bacteria</taxon>
        <taxon>Bacillati</taxon>
        <taxon>Actinomycetota</taxon>
        <taxon>Actinomycetes</taxon>
        <taxon>Frankiales</taxon>
        <taxon>environmental samples</taxon>
    </lineage>
</organism>
<dbReference type="EC" id="4.3.3.6" evidence="2"/>
<feature type="compositionally biased region" description="Basic residues" evidence="1">
    <location>
        <begin position="120"/>
        <end position="134"/>
    </location>
</feature>
<dbReference type="EMBL" id="CADCUB010000095">
    <property type="protein sequence ID" value="CAA9332585.1"/>
    <property type="molecule type" value="Genomic_DNA"/>
</dbReference>
<dbReference type="GO" id="GO:0036381">
    <property type="term" value="F:pyridoxal 5'-phosphate synthase (glutamine hydrolysing) activity"/>
    <property type="evidence" value="ECO:0007669"/>
    <property type="project" value="UniProtKB-EC"/>
</dbReference>
<feature type="non-terminal residue" evidence="2">
    <location>
        <position position="303"/>
    </location>
</feature>
<feature type="compositionally biased region" description="Basic residues" evidence="1">
    <location>
        <begin position="1"/>
        <end position="17"/>
    </location>
</feature>
<feature type="region of interest" description="Disordered" evidence="1">
    <location>
        <begin position="1"/>
        <end position="303"/>
    </location>
</feature>
<name>A0A6J4LIC2_9ACTN</name>
<keyword evidence="2" id="KW-0456">Lyase</keyword>